<dbReference type="Pfam" id="PF00535">
    <property type="entry name" value="Glycos_transf_2"/>
    <property type="match status" value="1"/>
</dbReference>
<comment type="caution">
    <text evidence="2">The sequence shown here is derived from an EMBL/GenBank/DDBJ whole genome shotgun (WGS) entry which is preliminary data.</text>
</comment>
<feature type="domain" description="Glycosyltransferase 2-like" evidence="1">
    <location>
        <begin position="8"/>
        <end position="164"/>
    </location>
</feature>
<gene>
    <name evidence="2" type="ORF">FEM33_25545</name>
</gene>
<keyword evidence="3" id="KW-1185">Reference proteome</keyword>
<dbReference type="InterPro" id="IPR029044">
    <property type="entry name" value="Nucleotide-diphossugar_trans"/>
</dbReference>
<keyword evidence="2" id="KW-0808">Transferase</keyword>
<sequence length="259" mass="30212">MNTTPLLTIITITYNAERFLERTLKSVELALKNTDNPSQTEYLIIDGNSTDGTLEIAEKHKQIISRIVSEPDRGLYDAMNKGLALATGKYIWFLNAGDEIYDENVMKKLFLNFESHADVYYSDAMLVKDDENEVGLRSRFTPHDLPKNLKWQDFAFGMKVCHQAFIAKKEIAPHYDDQNLSADIDWEIQILKRSDKVQYLDFLLCKYLLGGISVKNHRRSLMDRFHVLRKHFGLIPALFNHLLIFQRGFQFARRNGRYW</sequence>
<dbReference type="EMBL" id="VBSN01000076">
    <property type="protein sequence ID" value="KAA6430372.1"/>
    <property type="molecule type" value="Genomic_DNA"/>
</dbReference>
<dbReference type="SUPFAM" id="SSF53448">
    <property type="entry name" value="Nucleotide-diphospho-sugar transferases"/>
    <property type="match status" value="1"/>
</dbReference>
<dbReference type="RefSeq" id="WP_139014808.1">
    <property type="nucleotide sequence ID" value="NZ_VBSN01000076.1"/>
</dbReference>
<dbReference type="OrthoDB" id="9788101at2"/>
<proteinExistence type="predicted"/>
<dbReference type="PANTHER" id="PTHR22916:SF3">
    <property type="entry name" value="UDP-GLCNAC:BETAGAL BETA-1,3-N-ACETYLGLUCOSAMINYLTRANSFERASE-LIKE PROTEIN 1"/>
    <property type="match status" value="1"/>
</dbReference>
<evidence type="ECO:0000313" key="2">
    <source>
        <dbReference type="EMBL" id="KAA6430372.1"/>
    </source>
</evidence>
<dbReference type="GO" id="GO:0016758">
    <property type="term" value="F:hexosyltransferase activity"/>
    <property type="evidence" value="ECO:0007669"/>
    <property type="project" value="UniProtKB-ARBA"/>
</dbReference>
<dbReference type="AlphaFoldDB" id="A0A5M8Q6X7"/>
<accession>A0A5M8Q6X7</accession>
<dbReference type="Gene3D" id="3.90.550.10">
    <property type="entry name" value="Spore Coat Polysaccharide Biosynthesis Protein SpsA, Chain A"/>
    <property type="match status" value="1"/>
</dbReference>
<organism evidence="2 3">
    <name type="scientific">Dyadobacter flavalbus</name>
    <dbReference type="NCBI Taxonomy" id="2579942"/>
    <lineage>
        <taxon>Bacteria</taxon>
        <taxon>Pseudomonadati</taxon>
        <taxon>Bacteroidota</taxon>
        <taxon>Cytophagia</taxon>
        <taxon>Cytophagales</taxon>
        <taxon>Spirosomataceae</taxon>
        <taxon>Dyadobacter</taxon>
    </lineage>
</organism>
<protein>
    <submittedName>
        <fullName evidence="2">Glycosyltransferase</fullName>
    </submittedName>
</protein>
<name>A0A5M8Q6X7_9BACT</name>
<reference evidence="2 3" key="1">
    <citation type="submission" date="2019-05" db="EMBL/GenBank/DDBJ databases">
        <authorList>
            <person name="Qu J.-H."/>
        </authorList>
    </citation>
    <scope>NUCLEOTIDE SEQUENCE [LARGE SCALE GENOMIC DNA]</scope>
    <source>
        <strain evidence="2 3">NS28</strain>
    </source>
</reference>
<dbReference type="PANTHER" id="PTHR22916">
    <property type="entry name" value="GLYCOSYLTRANSFERASE"/>
    <property type="match status" value="1"/>
</dbReference>
<dbReference type="InterPro" id="IPR001173">
    <property type="entry name" value="Glyco_trans_2-like"/>
</dbReference>
<evidence type="ECO:0000313" key="3">
    <source>
        <dbReference type="Proteomes" id="UP000323994"/>
    </source>
</evidence>
<evidence type="ECO:0000259" key="1">
    <source>
        <dbReference type="Pfam" id="PF00535"/>
    </source>
</evidence>
<dbReference type="Proteomes" id="UP000323994">
    <property type="component" value="Unassembled WGS sequence"/>
</dbReference>
<dbReference type="CDD" id="cd06433">
    <property type="entry name" value="GT_2_WfgS_like"/>
    <property type="match status" value="1"/>
</dbReference>